<keyword evidence="5" id="KW-0067">ATP-binding</keyword>
<comment type="caution">
    <text evidence="7">The sequence shown here is derived from an EMBL/GenBank/DDBJ whole genome shotgun (WGS) entry which is preliminary data.</text>
</comment>
<dbReference type="InterPro" id="IPR050306">
    <property type="entry name" value="PfkB_Carbo_kinase"/>
</dbReference>
<evidence type="ECO:0000259" key="6">
    <source>
        <dbReference type="Pfam" id="PF00294"/>
    </source>
</evidence>
<evidence type="ECO:0000313" key="7">
    <source>
        <dbReference type="EMBL" id="TXN28893.1"/>
    </source>
</evidence>
<keyword evidence="4 7" id="KW-0418">Kinase</keyword>
<dbReference type="GO" id="GO:0016301">
    <property type="term" value="F:kinase activity"/>
    <property type="evidence" value="ECO:0007669"/>
    <property type="project" value="UniProtKB-KW"/>
</dbReference>
<dbReference type="EMBL" id="VRMG01000010">
    <property type="protein sequence ID" value="TXN28893.1"/>
    <property type="molecule type" value="Genomic_DNA"/>
</dbReference>
<dbReference type="GO" id="GO:0005524">
    <property type="term" value="F:ATP binding"/>
    <property type="evidence" value="ECO:0007669"/>
    <property type="project" value="UniProtKB-KW"/>
</dbReference>
<dbReference type="Gene3D" id="3.40.1190.20">
    <property type="match status" value="1"/>
</dbReference>
<dbReference type="CDD" id="cd01167">
    <property type="entry name" value="bac_FRK"/>
    <property type="match status" value="1"/>
</dbReference>
<reference evidence="7 8" key="1">
    <citation type="submission" date="2019-08" db="EMBL/GenBank/DDBJ databases">
        <title>Bacterial whole genome sequence for Glaciihabitans sp. CHu50b-6-2.</title>
        <authorList>
            <person name="Jin L."/>
        </authorList>
    </citation>
    <scope>NUCLEOTIDE SEQUENCE [LARGE SCALE GENOMIC DNA]</scope>
    <source>
        <strain evidence="7 8">CHu50b-6-2</strain>
    </source>
</reference>
<evidence type="ECO:0000256" key="5">
    <source>
        <dbReference type="ARBA" id="ARBA00022840"/>
    </source>
</evidence>
<dbReference type="Pfam" id="PF00294">
    <property type="entry name" value="PfkB"/>
    <property type="match status" value="1"/>
</dbReference>
<dbReference type="Proteomes" id="UP000321379">
    <property type="component" value="Unassembled WGS sequence"/>
</dbReference>
<protein>
    <submittedName>
        <fullName evidence="7">Carbohydrate kinase</fullName>
    </submittedName>
</protein>
<dbReference type="PROSITE" id="PS00583">
    <property type="entry name" value="PFKB_KINASES_1"/>
    <property type="match status" value="1"/>
</dbReference>
<keyword evidence="8" id="KW-1185">Reference proteome</keyword>
<keyword evidence="3" id="KW-0547">Nucleotide-binding</keyword>
<evidence type="ECO:0000256" key="3">
    <source>
        <dbReference type="ARBA" id="ARBA00022741"/>
    </source>
</evidence>
<dbReference type="InterPro" id="IPR011611">
    <property type="entry name" value="PfkB_dom"/>
</dbReference>
<dbReference type="PANTHER" id="PTHR43085">
    <property type="entry name" value="HEXOKINASE FAMILY MEMBER"/>
    <property type="match status" value="1"/>
</dbReference>
<name>A0A5C8UL74_9MICO</name>
<feature type="domain" description="Carbohydrate kinase PfkB" evidence="6">
    <location>
        <begin position="14"/>
        <end position="294"/>
    </location>
</feature>
<evidence type="ECO:0000256" key="1">
    <source>
        <dbReference type="ARBA" id="ARBA00010688"/>
    </source>
</evidence>
<dbReference type="PANTHER" id="PTHR43085:SF1">
    <property type="entry name" value="PSEUDOURIDINE KINASE-RELATED"/>
    <property type="match status" value="1"/>
</dbReference>
<accession>A0A5C8UL74</accession>
<gene>
    <name evidence="7" type="ORF">FVP33_15315</name>
</gene>
<dbReference type="RefSeq" id="WP_147784563.1">
    <property type="nucleotide sequence ID" value="NZ_VRMG01000010.1"/>
</dbReference>
<comment type="similarity">
    <text evidence="1">Belongs to the carbohydrate kinase PfkB family.</text>
</comment>
<proteinExistence type="inferred from homology"/>
<evidence type="ECO:0000256" key="4">
    <source>
        <dbReference type="ARBA" id="ARBA00022777"/>
    </source>
</evidence>
<evidence type="ECO:0000313" key="8">
    <source>
        <dbReference type="Proteomes" id="UP000321379"/>
    </source>
</evidence>
<organism evidence="7 8">
    <name type="scientific">Lacisediminihabitans profunda</name>
    <dbReference type="NCBI Taxonomy" id="2594790"/>
    <lineage>
        <taxon>Bacteria</taxon>
        <taxon>Bacillati</taxon>
        <taxon>Actinomycetota</taxon>
        <taxon>Actinomycetes</taxon>
        <taxon>Micrococcales</taxon>
        <taxon>Microbacteriaceae</taxon>
        <taxon>Lacisediminihabitans</taxon>
    </lineage>
</organism>
<dbReference type="InterPro" id="IPR029056">
    <property type="entry name" value="Ribokinase-like"/>
</dbReference>
<keyword evidence="2" id="KW-0808">Transferase</keyword>
<evidence type="ECO:0000256" key="2">
    <source>
        <dbReference type="ARBA" id="ARBA00022679"/>
    </source>
</evidence>
<dbReference type="PROSITE" id="PS00584">
    <property type="entry name" value="PFKB_KINASES_2"/>
    <property type="match status" value="1"/>
</dbReference>
<dbReference type="SUPFAM" id="SSF53613">
    <property type="entry name" value="Ribokinase-like"/>
    <property type="match status" value="1"/>
</dbReference>
<dbReference type="AlphaFoldDB" id="A0A5C8UL74"/>
<sequence length="310" mass="32278">MSPSALVIGEALIDEVVEGDRVSRHPGGSPANVALGLARLGVVTYLHTAIGDDADGELIHRQLSASGVTVTAGSVTNALTSKAVVILAQDGSASYRFTLSWDPAHLDDLGSPTIIHTGSLGAFLQPGSEVTRDIIRRGRSLGALISFDPNIRPTLLPEPGRTRGSFEELAFSTQLTKLSDEDAEYLYPGTPLDDVLDLLIDGGVSVAAITRGGEDAYLASGGNVVRIPSVRTRVADTVGAGDSFMAALIWALAFDKDGWDGGSISADRLQAIGDIAARAAAITVSRAGADLPYPSDIQATNLPRHEGENL</sequence>
<dbReference type="InterPro" id="IPR002173">
    <property type="entry name" value="Carboh/pur_kinase_PfkB_CS"/>
</dbReference>